<sequence>MTAWEKNLAIFDELVAMNQKFERLGKTMPYCAANTHMFALLNKDAELGLRLSNKSQEAFKEKYNTTIYKSYGAVMKDYVLVPDEILKDLKLLSQYLDESYEYVMSLKPNPRKKK</sequence>
<dbReference type="Proteomes" id="UP001138686">
    <property type="component" value="Unassembled WGS sequence"/>
</dbReference>
<dbReference type="RefSeq" id="WP_219052178.1">
    <property type="nucleotide sequence ID" value="NZ_JAHWDP010000002.1"/>
</dbReference>
<evidence type="ECO:0000313" key="2">
    <source>
        <dbReference type="EMBL" id="MBW2937766.1"/>
    </source>
</evidence>
<gene>
    <name evidence="2" type="ORF">KXJ69_06580</name>
</gene>
<proteinExistence type="predicted"/>
<dbReference type="InterPro" id="IPR007076">
    <property type="entry name" value="TfoX_N"/>
</dbReference>
<accession>A0A9X1FNI7</accession>
<evidence type="ECO:0000313" key="3">
    <source>
        <dbReference type="Proteomes" id="UP001138686"/>
    </source>
</evidence>
<feature type="domain" description="TfoX N-terminal" evidence="1">
    <location>
        <begin position="33"/>
        <end position="101"/>
    </location>
</feature>
<reference evidence="2" key="1">
    <citation type="submission" date="2021-07" db="EMBL/GenBank/DDBJ databases">
        <title>Aureisphaera sp. CAU 1614 isolated from sea sediment.</title>
        <authorList>
            <person name="Kim W."/>
        </authorList>
    </citation>
    <scope>NUCLEOTIDE SEQUENCE</scope>
    <source>
        <strain evidence="2">CAU 1614</strain>
    </source>
</reference>
<protein>
    <submittedName>
        <fullName evidence="2">TfoX/Sxy family protein</fullName>
    </submittedName>
</protein>
<keyword evidence="3" id="KW-1185">Reference proteome</keyword>
<dbReference type="Pfam" id="PF04993">
    <property type="entry name" value="TfoX_N"/>
    <property type="match status" value="1"/>
</dbReference>
<name>A0A9X1FNI7_9FLAO</name>
<dbReference type="EMBL" id="JAHWDP010000002">
    <property type="protein sequence ID" value="MBW2937766.1"/>
    <property type="molecule type" value="Genomic_DNA"/>
</dbReference>
<evidence type="ECO:0000259" key="1">
    <source>
        <dbReference type="Pfam" id="PF04993"/>
    </source>
</evidence>
<comment type="caution">
    <text evidence="2">The sequence shown here is derived from an EMBL/GenBank/DDBJ whole genome shotgun (WGS) entry which is preliminary data.</text>
</comment>
<organism evidence="2 3">
    <name type="scientific">Halomarinibacterium sedimenti</name>
    <dbReference type="NCBI Taxonomy" id="2857106"/>
    <lineage>
        <taxon>Bacteria</taxon>
        <taxon>Pseudomonadati</taxon>
        <taxon>Bacteroidota</taxon>
        <taxon>Flavobacteriia</taxon>
        <taxon>Flavobacteriales</taxon>
        <taxon>Flavobacteriaceae</taxon>
        <taxon>Halomarinibacterium</taxon>
    </lineage>
</organism>
<dbReference type="AlphaFoldDB" id="A0A9X1FNI7"/>